<evidence type="ECO:0008006" key="3">
    <source>
        <dbReference type="Google" id="ProtNLM"/>
    </source>
</evidence>
<gene>
    <name evidence="1" type="ORF">ACFQZ7_11575</name>
</gene>
<keyword evidence="2" id="KW-1185">Reference proteome</keyword>
<dbReference type="RefSeq" id="WP_137637821.1">
    <property type="nucleotide sequence ID" value="NZ_BJDN01000013.1"/>
</dbReference>
<dbReference type="Proteomes" id="UP001597104">
    <property type="component" value="Unassembled WGS sequence"/>
</dbReference>
<protein>
    <recommendedName>
        <fullName evidence="3">Alpha/beta hydrolase</fullName>
    </recommendedName>
</protein>
<dbReference type="Gene3D" id="3.40.50.1820">
    <property type="entry name" value="alpha/beta hydrolase"/>
    <property type="match status" value="1"/>
</dbReference>
<dbReference type="EMBL" id="JBHTIO010000052">
    <property type="protein sequence ID" value="MFD0898361.1"/>
    <property type="molecule type" value="Genomic_DNA"/>
</dbReference>
<dbReference type="InterPro" id="IPR029058">
    <property type="entry name" value="AB_hydrolase_fold"/>
</dbReference>
<accession>A0ABW3EDH5</accession>
<sequence>MLPQLERRVRCPWHAYYPAQKAGRQTPIAGGHFPLIITLNLPAASGALLAAAGNIVCQLQFPPQTATTPTDYPHWLAARPQLIAANKQASKQTLLVLEQLLSPRQVNSATLQAHILAHQIGICGSGLGGSVALELLRRSHLVTAASGATNFLASQKWAVACQQPQLLVQTAANPGLTPIFKRARKRAYLYTAPHLLTATAYAQLSAAFFAASFAQQSFQPPMTQNWLSKS</sequence>
<organism evidence="1 2">
    <name type="scientific">Loigolactobacillus binensis</name>
    <dbReference type="NCBI Taxonomy" id="2559922"/>
    <lineage>
        <taxon>Bacteria</taxon>
        <taxon>Bacillati</taxon>
        <taxon>Bacillota</taxon>
        <taxon>Bacilli</taxon>
        <taxon>Lactobacillales</taxon>
        <taxon>Lactobacillaceae</taxon>
        <taxon>Loigolactobacillus</taxon>
    </lineage>
</organism>
<evidence type="ECO:0000313" key="2">
    <source>
        <dbReference type="Proteomes" id="UP001597104"/>
    </source>
</evidence>
<reference evidence="2" key="1">
    <citation type="journal article" date="2019" name="Int. J. Syst. Evol. Microbiol.">
        <title>The Global Catalogue of Microorganisms (GCM) 10K type strain sequencing project: providing services to taxonomists for standard genome sequencing and annotation.</title>
        <authorList>
            <consortium name="The Broad Institute Genomics Platform"/>
            <consortium name="The Broad Institute Genome Sequencing Center for Infectious Disease"/>
            <person name="Wu L."/>
            <person name="Ma J."/>
        </authorList>
    </citation>
    <scope>NUCLEOTIDE SEQUENCE [LARGE SCALE GENOMIC DNA]</scope>
    <source>
        <strain evidence="2">CCM 8925</strain>
    </source>
</reference>
<comment type="caution">
    <text evidence="1">The sequence shown here is derived from an EMBL/GenBank/DDBJ whole genome shotgun (WGS) entry which is preliminary data.</text>
</comment>
<evidence type="ECO:0000313" key="1">
    <source>
        <dbReference type="EMBL" id="MFD0898361.1"/>
    </source>
</evidence>
<name>A0ABW3EDH5_9LACO</name>
<proteinExistence type="predicted"/>